<proteinExistence type="predicted"/>
<evidence type="ECO:0000256" key="1">
    <source>
        <dbReference type="SAM" id="MobiDB-lite"/>
    </source>
</evidence>
<dbReference type="Proteomes" id="UP000821866">
    <property type="component" value="Chromosome 9"/>
</dbReference>
<accession>A0A9J6D7U2</accession>
<dbReference type="AlphaFoldDB" id="A0A9J6D7U2"/>
<feature type="region of interest" description="Disordered" evidence="1">
    <location>
        <begin position="50"/>
        <end position="70"/>
    </location>
</feature>
<sequence>MPDKVGWSDVVANRDSARSGNNNTAMVNYRDIEKRVEEYRTESKLLRQELEKAKKQNSESAKKIEELHQTPNEILTKMQTQASPPSTAIAAFSTPATETTGERENEEVEIVAVETQQPGAKRKIPLTKTKEQNDSEKEVNRPCSSTTKNRRPRRQDKQTVGQNGKMFEMLVVRLSDSEAESKVLALKYDKRLEELENKIF</sequence>
<gene>
    <name evidence="2" type="ORF">HPB51_025765</name>
</gene>
<protein>
    <submittedName>
        <fullName evidence="2">Uncharacterized protein</fullName>
    </submittedName>
</protein>
<organism evidence="2 3">
    <name type="scientific">Rhipicephalus microplus</name>
    <name type="common">Cattle tick</name>
    <name type="synonym">Boophilus microplus</name>
    <dbReference type="NCBI Taxonomy" id="6941"/>
    <lineage>
        <taxon>Eukaryota</taxon>
        <taxon>Metazoa</taxon>
        <taxon>Ecdysozoa</taxon>
        <taxon>Arthropoda</taxon>
        <taxon>Chelicerata</taxon>
        <taxon>Arachnida</taxon>
        <taxon>Acari</taxon>
        <taxon>Parasitiformes</taxon>
        <taxon>Ixodida</taxon>
        <taxon>Ixodoidea</taxon>
        <taxon>Ixodidae</taxon>
        <taxon>Rhipicephalinae</taxon>
        <taxon>Rhipicephalus</taxon>
        <taxon>Boophilus</taxon>
    </lineage>
</organism>
<reference evidence="2" key="1">
    <citation type="journal article" date="2020" name="Cell">
        <title>Large-Scale Comparative Analyses of Tick Genomes Elucidate Their Genetic Diversity and Vector Capacities.</title>
        <authorList>
            <consortium name="Tick Genome and Microbiome Consortium (TIGMIC)"/>
            <person name="Jia N."/>
            <person name="Wang J."/>
            <person name="Shi W."/>
            <person name="Du L."/>
            <person name="Sun Y."/>
            <person name="Zhan W."/>
            <person name="Jiang J.F."/>
            <person name="Wang Q."/>
            <person name="Zhang B."/>
            <person name="Ji P."/>
            <person name="Bell-Sakyi L."/>
            <person name="Cui X.M."/>
            <person name="Yuan T.T."/>
            <person name="Jiang B.G."/>
            <person name="Yang W.F."/>
            <person name="Lam T.T."/>
            <person name="Chang Q.C."/>
            <person name="Ding S.J."/>
            <person name="Wang X.J."/>
            <person name="Zhu J.G."/>
            <person name="Ruan X.D."/>
            <person name="Zhao L."/>
            <person name="Wei J.T."/>
            <person name="Ye R.Z."/>
            <person name="Que T.C."/>
            <person name="Du C.H."/>
            <person name="Zhou Y.H."/>
            <person name="Cheng J.X."/>
            <person name="Dai P.F."/>
            <person name="Guo W.B."/>
            <person name="Han X.H."/>
            <person name="Huang E.J."/>
            <person name="Li L.F."/>
            <person name="Wei W."/>
            <person name="Gao Y.C."/>
            <person name="Liu J.Z."/>
            <person name="Shao H.Z."/>
            <person name="Wang X."/>
            <person name="Wang C.C."/>
            <person name="Yang T.C."/>
            <person name="Huo Q.B."/>
            <person name="Li W."/>
            <person name="Chen H.Y."/>
            <person name="Chen S.E."/>
            <person name="Zhou L.G."/>
            <person name="Ni X.B."/>
            <person name="Tian J.H."/>
            <person name="Sheng Y."/>
            <person name="Liu T."/>
            <person name="Pan Y.S."/>
            <person name="Xia L.Y."/>
            <person name="Li J."/>
            <person name="Zhao F."/>
            <person name="Cao W.C."/>
        </authorList>
    </citation>
    <scope>NUCLEOTIDE SEQUENCE</scope>
    <source>
        <strain evidence="2">Rmic-2018</strain>
    </source>
</reference>
<feature type="region of interest" description="Disordered" evidence="1">
    <location>
        <begin position="115"/>
        <end position="164"/>
    </location>
</feature>
<dbReference type="EMBL" id="JABSTU010000011">
    <property type="protein sequence ID" value="KAH8010189.1"/>
    <property type="molecule type" value="Genomic_DNA"/>
</dbReference>
<keyword evidence="3" id="KW-1185">Reference proteome</keyword>
<evidence type="ECO:0000313" key="3">
    <source>
        <dbReference type="Proteomes" id="UP000821866"/>
    </source>
</evidence>
<feature type="compositionally biased region" description="Basic and acidic residues" evidence="1">
    <location>
        <begin position="128"/>
        <end position="140"/>
    </location>
</feature>
<reference evidence="2" key="2">
    <citation type="submission" date="2021-09" db="EMBL/GenBank/DDBJ databases">
        <authorList>
            <person name="Jia N."/>
            <person name="Wang J."/>
            <person name="Shi W."/>
            <person name="Du L."/>
            <person name="Sun Y."/>
            <person name="Zhan W."/>
            <person name="Jiang J."/>
            <person name="Wang Q."/>
            <person name="Zhang B."/>
            <person name="Ji P."/>
            <person name="Sakyi L.B."/>
            <person name="Cui X."/>
            <person name="Yuan T."/>
            <person name="Jiang B."/>
            <person name="Yang W."/>
            <person name="Lam T.T.-Y."/>
            <person name="Chang Q."/>
            <person name="Ding S."/>
            <person name="Wang X."/>
            <person name="Zhu J."/>
            <person name="Ruan X."/>
            <person name="Zhao L."/>
            <person name="Wei J."/>
            <person name="Que T."/>
            <person name="Du C."/>
            <person name="Cheng J."/>
            <person name="Dai P."/>
            <person name="Han X."/>
            <person name="Huang E."/>
            <person name="Gao Y."/>
            <person name="Liu J."/>
            <person name="Shao H."/>
            <person name="Ye R."/>
            <person name="Li L."/>
            <person name="Wei W."/>
            <person name="Wang X."/>
            <person name="Wang C."/>
            <person name="Huo Q."/>
            <person name="Li W."/>
            <person name="Guo W."/>
            <person name="Chen H."/>
            <person name="Chen S."/>
            <person name="Zhou L."/>
            <person name="Zhou L."/>
            <person name="Ni X."/>
            <person name="Tian J."/>
            <person name="Zhou Y."/>
            <person name="Sheng Y."/>
            <person name="Liu T."/>
            <person name="Pan Y."/>
            <person name="Xia L."/>
            <person name="Li J."/>
            <person name="Zhao F."/>
            <person name="Cao W."/>
        </authorList>
    </citation>
    <scope>NUCLEOTIDE SEQUENCE</scope>
    <source>
        <strain evidence="2">Rmic-2018</strain>
        <tissue evidence="2">Larvae</tissue>
    </source>
</reference>
<evidence type="ECO:0000313" key="2">
    <source>
        <dbReference type="EMBL" id="KAH8010189.1"/>
    </source>
</evidence>
<name>A0A9J6D7U2_RHIMP</name>
<feature type="compositionally biased region" description="Basic and acidic residues" evidence="1">
    <location>
        <begin position="50"/>
        <end position="68"/>
    </location>
</feature>
<comment type="caution">
    <text evidence="2">The sequence shown here is derived from an EMBL/GenBank/DDBJ whole genome shotgun (WGS) entry which is preliminary data.</text>
</comment>